<name>A2EBC7_TRIV3</name>
<reference evidence="1" key="1">
    <citation type="submission" date="2006-10" db="EMBL/GenBank/DDBJ databases">
        <authorList>
            <person name="Amadeo P."/>
            <person name="Zhao Q."/>
            <person name="Wortman J."/>
            <person name="Fraser-Liggett C."/>
            <person name="Carlton J."/>
        </authorList>
    </citation>
    <scope>NUCLEOTIDE SEQUENCE</scope>
    <source>
        <strain evidence="1">G3</strain>
    </source>
</reference>
<sequence length="568" mass="66273">MSGVSDAISSDETDSITYEEFIEPFIMLGTTDAIEYVSEMMINSKTPTDTYFKELTSLAIDDSLSDYDPFYRPSKKKKKELSDAVNSIIRGTNVYKRLYNRNMLMSIDSEIGSDRGLKISFQPEQVEPNSINAFCQEFPFYITPIEVILAAYRLKKIEKDYANTLIKQITRKHNRTSDKTLLAYLGSSNFNAITNYKKYGLYSRTNFNPNYNISTGMDSMAMNVLNHQWIATPYLSITNVYDNNISEKIKNMRDLESKLTSLYELYTLNLSALHDFTLYQKNCVYISNNFRRAIELIEPRGSLIFKIFKRYSRHCFQFYENFLISQIEYYLFSIMNLMSSSECEDIDMDVGPSSNQMLPSFEDCFWKKYQILRLPNSLDISNLTFVTTIFNIVLAEIGCLPSVAKIFLSIQQKINTWCRSFDTELILTKRESYIFVVEANLCNLIENFKNDQNSDLLKNIRFVIQGVLNILYYSDIQDTNYWIYEELIQYMEIFNDVTSESFFDLIYLTFGLYNILCEFSELPESPNSKISLRNGLIEGYYEDGNEVKCSQYFPHLILLHDLEEYKSP</sequence>
<proteinExistence type="predicted"/>
<dbReference type="InParanoid" id="A2EBC7"/>
<evidence type="ECO:0000313" key="2">
    <source>
        <dbReference type="Proteomes" id="UP000001542"/>
    </source>
</evidence>
<gene>
    <name evidence="1" type="ORF">TVAG_329590</name>
</gene>
<dbReference type="AlphaFoldDB" id="A2EBC7"/>
<reference evidence="1" key="2">
    <citation type="journal article" date="2007" name="Science">
        <title>Draft genome sequence of the sexually transmitted pathogen Trichomonas vaginalis.</title>
        <authorList>
            <person name="Carlton J.M."/>
            <person name="Hirt R.P."/>
            <person name="Silva J.C."/>
            <person name="Delcher A.L."/>
            <person name="Schatz M."/>
            <person name="Zhao Q."/>
            <person name="Wortman J.R."/>
            <person name="Bidwell S.L."/>
            <person name="Alsmark U.C.M."/>
            <person name="Besteiro S."/>
            <person name="Sicheritz-Ponten T."/>
            <person name="Noel C.J."/>
            <person name="Dacks J.B."/>
            <person name="Foster P.G."/>
            <person name="Simillion C."/>
            <person name="Van de Peer Y."/>
            <person name="Miranda-Saavedra D."/>
            <person name="Barton G.J."/>
            <person name="Westrop G.D."/>
            <person name="Mueller S."/>
            <person name="Dessi D."/>
            <person name="Fiori P.L."/>
            <person name="Ren Q."/>
            <person name="Paulsen I."/>
            <person name="Zhang H."/>
            <person name="Bastida-Corcuera F.D."/>
            <person name="Simoes-Barbosa A."/>
            <person name="Brown M.T."/>
            <person name="Hayes R.D."/>
            <person name="Mukherjee M."/>
            <person name="Okumura C.Y."/>
            <person name="Schneider R."/>
            <person name="Smith A.J."/>
            <person name="Vanacova S."/>
            <person name="Villalvazo M."/>
            <person name="Haas B.J."/>
            <person name="Pertea M."/>
            <person name="Feldblyum T.V."/>
            <person name="Utterback T.R."/>
            <person name="Shu C.L."/>
            <person name="Osoegawa K."/>
            <person name="de Jong P.J."/>
            <person name="Hrdy I."/>
            <person name="Horvathova L."/>
            <person name="Zubacova Z."/>
            <person name="Dolezal P."/>
            <person name="Malik S.B."/>
            <person name="Logsdon J.M. Jr."/>
            <person name="Henze K."/>
            <person name="Gupta A."/>
            <person name="Wang C.C."/>
            <person name="Dunne R.L."/>
            <person name="Upcroft J.A."/>
            <person name="Upcroft P."/>
            <person name="White O."/>
            <person name="Salzberg S.L."/>
            <person name="Tang P."/>
            <person name="Chiu C.-H."/>
            <person name="Lee Y.-S."/>
            <person name="Embley T.M."/>
            <person name="Coombs G.H."/>
            <person name="Mottram J.C."/>
            <person name="Tachezy J."/>
            <person name="Fraser-Liggett C.M."/>
            <person name="Johnson P.J."/>
        </authorList>
    </citation>
    <scope>NUCLEOTIDE SEQUENCE [LARGE SCALE GENOMIC DNA]</scope>
    <source>
        <strain evidence="1">G3</strain>
    </source>
</reference>
<dbReference type="KEGG" id="tva:4768003"/>
<dbReference type="Proteomes" id="UP000001542">
    <property type="component" value="Unassembled WGS sequence"/>
</dbReference>
<keyword evidence="2" id="KW-1185">Reference proteome</keyword>
<dbReference type="VEuPathDB" id="TrichDB:TVAG_329590"/>
<protein>
    <submittedName>
        <fullName evidence="1">Uncharacterized protein</fullName>
    </submittedName>
</protein>
<evidence type="ECO:0000313" key="1">
    <source>
        <dbReference type="EMBL" id="EAY10072.1"/>
    </source>
</evidence>
<organism evidence="1 2">
    <name type="scientific">Trichomonas vaginalis (strain ATCC PRA-98 / G3)</name>
    <dbReference type="NCBI Taxonomy" id="412133"/>
    <lineage>
        <taxon>Eukaryota</taxon>
        <taxon>Metamonada</taxon>
        <taxon>Parabasalia</taxon>
        <taxon>Trichomonadida</taxon>
        <taxon>Trichomonadidae</taxon>
        <taxon>Trichomonas</taxon>
    </lineage>
</organism>
<dbReference type="EMBL" id="DS113345">
    <property type="protein sequence ID" value="EAY10072.1"/>
    <property type="molecule type" value="Genomic_DNA"/>
</dbReference>
<dbReference type="VEuPathDB" id="TrichDB:TVAGG3_0309420"/>
<dbReference type="RefSeq" id="XP_001322295.1">
    <property type="nucleotide sequence ID" value="XM_001322260.1"/>
</dbReference>
<accession>A2EBC7</accession>